<gene>
    <name evidence="1" type="ORF">UFOPK3099_03071</name>
</gene>
<dbReference type="PANTHER" id="PTHR39420:SF1">
    <property type="entry name" value="HYDROLASE"/>
    <property type="match status" value="1"/>
</dbReference>
<sequence>MDYLVDSVAIRVIGGDALRIAEAVRRRRVEASPDDLFVQRLLGLRLTQDQVQCGKSFTAGAADRVGEQRLCELYAKPSPLPTPAEFDAPGLWIARLEL</sequence>
<dbReference type="Pfam" id="PF10103">
    <property type="entry name" value="Zincin_2"/>
    <property type="match status" value="1"/>
</dbReference>
<accession>A0A6J7ATC9</accession>
<name>A0A6J7ATC9_9ZZZZ</name>
<dbReference type="SUPFAM" id="SSF55486">
    <property type="entry name" value="Metalloproteases ('zincins'), catalytic domain"/>
    <property type="match status" value="1"/>
</dbReference>
<proteinExistence type="predicted"/>
<reference evidence="1" key="1">
    <citation type="submission" date="2020-05" db="EMBL/GenBank/DDBJ databases">
        <authorList>
            <person name="Chiriac C."/>
            <person name="Salcher M."/>
            <person name="Ghai R."/>
            <person name="Kavagutti S V."/>
        </authorList>
    </citation>
    <scope>NUCLEOTIDE SEQUENCE</scope>
</reference>
<protein>
    <submittedName>
        <fullName evidence="1">Unannotated protein</fullName>
    </submittedName>
</protein>
<organism evidence="1">
    <name type="scientific">freshwater metagenome</name>
    <dbReference type="NCBI Taxonomy" id="449393"/>
    <lineage>
        <taxon>unclassified sequences</taxon>
        <taxon>metagenomes</taxon>
        <taxon>ecological metagenomes</taxon>
    </lineage>
</organism>
<dbReference type="PANTHER" id="PTHR39420">
    <property type="match status" value="1"/>
</dbReference>
<dbReference type="InterPro" id="IPR018766">
    <property type="entry name" value="Zinicin_2"/>
</dbReference>
<dbReference type="AlphaFoldDB" id="A0A6J7ATC9"/>
<dbReference type="EMBL" id="CAFAAV010000385">
    <property type="protein sequence ID" value="CAB4836214.1"/>
    <property type="molecule type" value="Genomic_DNA"/>
</dbReference>
<evidence type="ECO:0000313" key="1">
    <source>
        <dbReference type="EMBL" id="CAB4836214.1"/>
    </source>
</evidence>